<organism evidence="3">
    <name type="scientific">uncultured Sulfurovum sp</name>
    <dbReference type="NCBI Taxonomy" id="269237"/>
    <lineage>
        <taxon>Bacteria</taxon>
        <taxon>Pseudomonadati</taxon>
        <taxon>Campylobacterota</taxon>
        <taxon>Epsilonproteobacteria</taxon>
        <taxon>Campylobacterales</taxon>
        <taxon>Sulfurovaceae</taxon>
        <taxon>Sulfurovum</taxon>
        <taxon>environmental samples</taxon>
    </lineage>
</organism>
<protein>
    <recommendedName>
        <fullName evidence="2">Response regulatory domain-containing protein</fullName>
    </recommendedName>
</protein>
<dbReference type="AlphaFoldDB" id="A0A6S6TEL1"/>
<proteinExistence type="predicted"/>
<dbReference type="InterPro" id="IPR001789">
    <property type="entry name" value="Sig_transdc_resp-reg_receiver"/>
</dbReference>
<dbReference type="Gene3D" id="3.40.50.2300">
    <property type="match status" value="1"/>
</dbReference>
<dbReference type="PROSITE" id="PS50110">
    <property type="entry name" value="RESPONSE_REGULATORY"/>
    <property type="match status" value="1"/>
</dbReference>
<evidence type="ECO:0000256" key="1">
    <source>
        <dbReference type="PROSITE-ProRule" id="PRU00169"/>
    </source>
</evidence>
<name>A0A6S6TEL1_9BACT</name>
<dbReference type="GO" id="GO:0000160">
    <property type="term" value="P:phosphorelay signal transduction system"/>
    <property type="evidence" value="ECO:0007669"/>
    <property type="project" value="InterPro"/>
</dbReference>
<sequence length="142" mass="16786">MKIVWLEDEPETIDVVRRKLEIIYRDIIICKSFASFSDELDELEDKSDEVLILDIRMIFNTDIEVTCKGSEAFTIIKELEGGFEYYQKCLKARFNNLRILFFSSKPQKEAQEEAHENDVPIEWIISKDNTMQLLEKIKEIKC</sequence>
<dbReference type="EMBL" id="CACVAX010000039">
    <property type="protein sequence ID" value="CAA6813434.1"/>
    <property type="molecule type" value="Genomic_DNA"/>
</dbReference>
<reference evidence="3" key="1">
    <citation type="submission" date="2020-01" db="EMBL/GenBank/DDBJ databases">
        <authorList>
            <person name="Meier V. D."/>
            <person name="Meier V D."/>
        </authorList>
    </citation>
    <scope>NUCLEOTIDE SEQUENCE</scope>
    <source>
        <strain evidence="3">HLG_WM_MAG_04</strain>
    </source>
</reference>
<feature type="domain" description="Response regulatory" evidence="2">
    <location>
        <begin position="2"/>
        <end position="142"/>
    </location>
</feature>
<evidence type="ECO:0000313" key="3">
    <source>
        <dbReference type="EMBL" id="CAA6813434.1"/>
    </source>
</evidence>
<gene>
    <name evidence="3" type="ORF">HELGO_WM6520</name>
</gene>
<feature type="modified residue" description="4-aspartylphosphate" evidence="1">
    <location>
        <position position="54"/>
    </location>
</feature>
<keyword evidence="1" id="KW-0597">Phosphoprotein</keyword>
<accession>A0A6S6TEL1</accession>
<evidence type="ECO:0000259" key="2">
    <source>
        <dbReference type="PROSITE" id="PS50110"/>
    </source>
</evidence>